<feature type="transmembrane region" description="Helical" evidence="1">
    <location>
        <begin position="75"/>
        <end position="97"/>
    </location>
</feature>
<reference evidence="2" key="1">
    <citation type="journal article" date="2023" name="Int. J. Mol. Sci.">
        <title>Metagenomics Revealed a New Genus 'Candidatus Thiocaldithrix dubininis' gen. nov., sp. nov. and a New Species 'Candidatus Thiothrix putei' sp. nov. in the Family Thiotrichaceae, Some Members of Which Have Traits of Both Na+- and H+-Motive Energetics.</title>
        <authorList>
            <person name="Ravin N.V."/>
            <person name="Muntyan M.S."/>
            <person name="Smolyakov D.D."/>
            <person name="Rudenko T.S."/>
            <person name="Beletsky A.V."/>
            <person name="Mardanov A.V."/>
            <person name="Grabovich M.Y."/>
        </authorList>
    </citation>
    <scope>NUCLEOTIDE SEQUENCE</scope>
    <source>
        <strain evidence="2">GKL-01</strain>
    </source>
</reference>
<dbReference type="AlphaFoldDB" id="A0AA95H794"/>
<gene>
    <name evidence="2" type="ORF">QJT80_06505</name>
</gene>
<keyword evidence="1" id="KW-1133">Transmembrane helix</keyword>
<keyword evidence="1" id="KW-0812">Transmembrane</keyword>
<feature type="transmembrane region" description="Helical" evidence="1">
    <location>
        <begin position="48"/>
        <end position="68"/>
    </location>
</feature>
<reference evidence="2" key="2">
    <citation type="submission" date="2023-04" db="EMBL/GenBank/DDBJ databases">
        <authorList>
            <person name="Beletskiy A.V."/>
            <person name="Mardanov A.V."/>
            <person name="Ravin N.V."/>
        </authorList>
    </citation>
    <scope>NUCLEOTIDE SEQUENCE</scope>
    <source>
        <strain evidence="2">GKL-01</strain>
    </source>
</reference>
<name>A0AA95H794_9GAMM</name>
<organism evidence="2">
    <name type="scientific">Candidatus Thiocaldithrix dubininis</name>
    <dbReference type="NCBI Taxonomy" id="3080823"/>
    <lineage>
        <taxon>Bacteria</taxon>
        <taxon>Pseudomonadati</taxon>
        <taxon>Pseudomonadota</taxon>
        <taxon>Gammaproteobacteria</taxon>
        <taxon>Thiotrichales</taxon>
        <taxon>Thiotrichaceae</taxon>
        <taxon>Candidatus Thiocaldithrix</taxon>
    </lineage>
</organism>
<dbReference type="Proteomes" id="UP001300672">
    <property type="component" value="Chromosome"/>
</dbReference>
<proteinExistence type="predicted"/>
<dbReference type="EMBL" id="CP124755">
    <property type="protein sequence ID" value="WGZ92127.1"/>
    <property type="molecule type" value="Genomic_DNA"/>
</dbReference>
<sequence length="150" mass="16701">MRPLFTLIAERLLIGLSLCYLVLLFIGQPAYACVEMEEDLMSSYEIIGWFSVVAMQVLAILGLAIKYFQSRRWLWVILSIGVSVLAHFVALGTMIGLDRMTKTETLSTPALLSIGFITIILTSILAYKLLLNLYKHQAPAKLALKPIPVS</sequence>
<dbReference type="KEGG" id="tdu:QJT80_06505"/>
<keyword evidence="1" id="KW-0472">Membrane</keyword>
<evidence type="ECO:0000256" key="1">
    <source>
        <dbReference type="SAM" id="Phobius"/>
    </source>
</evidence>
<feature type="transmembrane region" description="Helical" evidence="1">
    <location>
        <begin position="109"/>
        <end position="131"/>
    </location>
</feature>
<protein>
    <submittedName>
        <fullName evidence="2">Uncharacterized protein</fullName>
    </submittedName>
</protein>
<accession>A0AA95H794</accession>
<evidence type="ECO:0000313" key="2">
    <source>
        <dbReference type="EMBL" id="WGZ92127.1"/>
    </source>
</evidence>